<dbReference type="InterPro" id="IPR035906">
    <property type="entry name" value="MetI-like_sf"/>
</dbReference>
<feature type="transmembrane region" description="Helical" evidence="7">
    <location>
        <begin position="105"/>
        <end position="126"/>
    </location>
</feature>
<keyword evidence="5 7" id="KW-1133">Transmembrane helix</keyword>
<evidence type="ECO:0000256" key="3">
    <source>
        <dbReference type="ARBA" id="ARBA00022475"/>
    </source>
</evidence>
<dbReference type="PANTHER" id="PTHR43163:SF6">
    <property type="entry name" value="DIPEPTIDE TRANSPORT SYSTEM PERMEASE PROTEIN DPPB-RELATED"/>
    <property type="match status" value="1"/>
</dbReference>
<dbReference type="InterPro" id="IPR000515">
    <property type="entry name" value="MetI-like"/>
</dbReference>
<evidence type="ECO:0000256" key="6">
    <source>
        <dbReference type="ARBA" id="ARBA00023136"/>
    </source>
</evidence>
<evidence type="ECO:0000313" key="10">
    <source>
        <dbReference type="Proteomes" id="UP000177701"/>
    </source>
</evidence>
<keyword evidence="4 7" id="KW-0812">Transmembrane</keyword>
<evidence type="ECO:0000256" key="7">
    <source>
        <dbReference type="RuleBase" id="RU363032"/>
    </source>
</evidence>
<gene>
    <name evidence="9" type="ORF">A2V47_03795</name>
</gene>
<feature type="transmembrane region" description="Helical" evidence="7">
    <location>
        <begin position="306"/>
        <end position="325"/>
    </location>
</feature>
<reference evidence="9 10" key="1">
    <citation type="journal article" date="2016" name="Nat. Commun.">
        <title>Thousands of microbial genomes shed light on interconnected biogeochemical processes in an aquifer system.</title>
        <authorList>
            <person name="Anantharaman K."/>
            <person name="Brown C.T."/>
            <person name="Hug L.A."/>
            <person name="Sharon I."/>
            <person name="Castelle C.J."/>
            <person name="Probst A.J."/>
            <person name="Thomas B.C."/>
            <person name="Singh A."/>
            <person name="Wilkins M.J."/>
            <person name="Karaoz U."/>
            <person name="Brodie E.L."/>
            <person name="Williams K.H."/>
            <person name="Hubbard S.S."/>
            <person name="Banfield J.F."/>
        </authorList>
    </citation>
    <scope>NUCLEOTIDE SEQUENCE [LARGE SCALE GENOMIC DNA]</scope>
</reference>
<dbReference type="Proteomes" id="UP000177701">
    <property type="component" value="Unassembled WGS sequence"/>
</dbReference>
<dbReference type="Pfam" id="PF00528">
    <property type="entry name" value="BPD_transp_1"/>
    <property type="match status" value="1"/>
</dbReference>
<dbReference type="GO" id="GO:0005886">
    <property type="term" value="C:plasma membrane"/>
    <property type="evidence" value="ECO:0007669"/>
    <property type="project" value="UniProtKB-SubCell"/>
</dbReference>
<protein>
    <submittedName>
        <fullName evidence="9">Peptide ABC transporter</fullName>
    </submittedName>
</protein>
<feature type="domain" description="ABC transmembrane type-1" evidence="8">
    <location>
        <begin position="99"/>
        <end position="329"/>
    </location>
</feature>
<dbReference type="SUPFAM" id="SSF161098">
    <property type="entry name" value="MetI-like"/>
    <property type="match status" value="1"/>
</dbReference>
<dbReference type="AlphaFoldDB" id="A0A1F5A7V0"/>
<dbReference type="PROSITE" id="PS50928">
    <property type="entry name" value="ABC_TM1"/>
    <property type="match status" value="1"/>
</dbReference>
<name>A0A1F5A7V0_9BACT</name>
<evidence type="ECO:0000259" key="8">
    <source>
        <dbReference type="PROSITE" id="PS50928"/>
    </source>
</evidence>
<comment type="similarity">
    <text evidence="7">Belongs to the binding-protein-dependent transport system permease family.</text>
</comment>
<comment type="subcellular location">
    <subcellularLocation>
        <location evidence="1 7">Cell membrane</location>
        <topology evidence="1 7">Multi-pass membrane protein</topology>
    </subcellularLocation>
</comment>
<feature type="transmembrane region" description="Helical" evidence="7">
    <location>
        <begin position="138"/>
        <end position="162"/>
    </location>
</feature>
<accession>A0A1F5A7V0</accession>
<organism evidence="9 10">
    <name type="scientific">Candidatus Sediminicultor quintus</name>
    <dbReference type="NCBI Taxonomy" id="1797291"/>
    <lineage>
        <taxon>Bacteria</taxon>
        <taxon>Pseudomonadati</taxon>
        <taxon>Atribacterota</taxon>
        <taxon>Candidatus Phoenicimicrobiia</taxon>
        <taxon>Candidatus Pheonicimicrobiales</taxon>
        <taxon>Candidatus Phoenicimicrobiaceae</taxon>
        <taxon>Candidatus Sediminicultor</taxon>
    </lineage>
</organism>
<sequence>MNNRNLAFIIKRLLYSILILWGISLLIFFVVRIIPGDPARMALGTQAPEDVVERLRVEMHYDKPIFIQYYYWFKNVLRGNLGISLVTKHPVLEDISELFPATFEIALYAFIFIAVVGTAIGVFSARYSNSWVDNLGRIFAYFGIVTPQFVFAIMGMLLFCYVFKILPSMGRLDPTLTYPAKITGLITIDALLQGNFIVFFDALKHLILPVLSVGLGGMAQSTRITRTSVYNNMRKDFIAAAQSYGVPDRVIMFRDLLKVSMNPTVSILGLQFATTLSNAFLVELIFNWPGFARYGMTAMLQKDLNAISGVVLTVAIFVMLGNIFADIVNSFLDPRVYLLSTSKE</sequence>
<comment type="caution">
    <text evidence="9">The sequence shown here is derived from an EMBL/GenBank/DDBJ whole genome shotgun (WGS) entry which is preliminary data.</text>
</comment>
<keyword evidence="6 7" id="KW-0472">Membrane</keyword>
<dbReference type="PANTHER" id="PTHR43163">
    <property type="entry name" value="DIPEPTIDE TRANSPORT SYSTEM PERMEASE PROTEIN DPPB-RELATED"/>
    <property type="match status" value="1"/>
</dbReference>
<evidence type="ECO:0000313" key="9">
    <source>
        <dbReference type="EMBL" id="OGD13927.1"/>
    </source>
</evidence>
<proteinExistence type="inferred from homology"/>
<keyword evidence="3" id="KW-1003">Cell membrane</keyword>
<evidence type="ECO:0000256" key="2">
    <source>
        <dbReference type="ARBA" id="ARBA00022448"/>
    </source>
</evidence>
<evidence type="ECO:0000256" key="1">
    <source>
        <dbReference type="ARBA" id="ARBA00004651"/>
    </source>
</evidence>
<feature type="transmembrane region" description="Helical" evidence="7">
    <location>
        <begin position="12"/>
        <end position="31"/>
    </location>
</feature>
<dbReference type="Pfam" id="PF19300">
    <property type="entry name" value="BPD_transp_1_N"/>
    <property type="match status" value="1"/>
</dbReference>
<keyword evidence="2 7" id="KW-0813">Transport</keyword>
<evidence type="ECO:0000256" key="4">
    <source>
        <dbReference type="ARBA" id="ARBA00022692"/>
    </source>
</evidence>
<dbReference type="GO" id="GO:0071916">
    <property type="term" value="F:dipeptide transmembrane transporter activity"/>
    <property type="evidence" value="ECO:0007669"/>
    <property type="project" value="TreeGrafter"/>
</dbReference>
<dbReference type="STRING" id="1797291.A2V47_03795"/>
<evidence type="ECO:0000256" key="5">
    <source>
        <dbReference type="ARBA" id="ARBA00022989"/>
    </source>
</evidence>
<dbReference type="Gene3D" id="1.10.3720.10">
    <property type="entry name" value="MetI-like"/>
    <property type="match status" value="1"/>
</dbReference>
<dbReference type="InterPro" id="IPR045621">
    <property type="entry name" value="BPD_transp_1_N"/>
</dbReference>
<dbReference type="CDD" id="cd06261">
    <property type="entry name" value="TM_PBP2"/>
    <property type="match status" value="1"/>
</dbReference>
<feature type="transmembrane region" description="Helical" evidence="7">
    <location>
        <begin position="264"/>
        <end position="286"/>
    </location>
</feature>
<dbReference type="EMBL" id="MEYH01000097">
    <property type="protein sequence ID" value="OGD13927.1"/>
    <property type="molecule type" value="Genomic_DNA"/>
</dbReference>